<dbReference type="RefSeq" id="XP_029220411.1">
    <property type="nucleotide sequence ID" value="XM_029363045.1"/>
</dbReference>
<evidence type="ECO:0000313" key="12">
    <source>
        <dbReference type="Proteomes" id="UP000224006"/>
    </source>
</evidence>
<dbReference type="InterPro" id="IPR045191">
    <property type="entry name" value="MBR1/2-like"/>
</dbReference>
<dbReference type="GO" id="GO:0008270">
    <property type="term" value="F:zinc ion binding"/>
    <property type="evidence" value="ECO:0007669"/>
    <property type="project" value="UniProtKB-KW"/>
</dbReference>
<keyword evidence="12" id="KW-1185">Reference proteome</keyword>
<dbReference type="AlphaFoldDB" id="A0A2A9MLR0"/>
<dbReference type="SUPFAM" id="SSF57850">
    <property type="entry name" value="RING/U-box"/>
    <property type="match status" value="1"/>
</dbReference>
<dbReference type="GO" id="GO:0061630">
    <property type="term" value="F:ubiquitin protein ligase activity"/>
    <property type="evidence" value="ECO:0007669"/>
    <property type="project" value="UniProtKB-EC"/>
</dbReference>
<feature type="compositionally biased region" description="Polar residues" evidence="9">
    <location>
        <begin position="309"/>
        <end position="333"/>
    </location>
</feature>
<feature type="region of interest" description="Disordered" evidence="9">
    <location>
        <begin position="12"/>
        <end position="74"/>
    </location>
</feature>
<keyword evidence="6" id="KW-0833">Ubl conjugation pathway</keyword>
<dbReference type="GO" id="GO:0005634">
    <property type="term" value="C:nucleus"/>
    <property type="evidence" value="ECO:0007669"/>
    <property type="project" value="TreeGrafter"/>
</dbReference>
<evidence type="ECO:0000256" key="4">
    <source>
        <dbReference type="ARBA" id="ARBA00022723"/>
    </source>
</evidence>
<dbReference type="SMART" id="SM00184">
    <property type="entry name" value="RING"/>
    <property type="match status" value="1"/>
</dbReference>
<dbReference type="STRING" id="94643.A0A2A9MLR0"/>
<evidence type="ECO:0000256" key="9">
    <source>
        <dbReference type="SAM" id="MobiDB-lite"/>
    </source>
</evidence>
<feature type="region of interest" description="Disordered" evidence="9">
    <location>
        <begin position="105"/>
        <end position="333"/>
    </location>
</feature>
<name>A0A2A9MLR0_BESBE</name>
<gene>
    <name evidence="11" type="ORF">BESB_045940</name>
</gene>
<dbReference type="Pfam" id="PF13639">
    <property type="entry name" value="zf-RING_2"/>
    <property type="match status" value="1"/>
</dbReference>
<evidence type="ECO:0000256" key="1">
    <source>
        <dbReference type="ARBA" id="ARBA00000900"/>
    </source>
</evidence>
<dbReference type="InterPro" id="IPR042981">
    <property type="entry name" value="RNF11_RING-H2"/>
</dbReference>
<dbReference type="EC" id="2.3.2.27" evidence="2"/>
<dbReference type="VEuPathDB" id="ToxoDB:BESB_045940"/>
<feature type="region of interest" description="Disordered" evidence="9">
    <location>
        <begin position="509"/>
        <end position="541"/>
    </location>
</feature>
<dbReference type="EMBL" id="NWUJ01000003">
    <property type="protein sequence ID" value="PFH36402.1"/>
    <property type="molecule type" value="Genomic_DNA"/>
</dbReference>
<reference evidence="11 12" key="1">
    <citation type="submission" date="2017-09" db="EMBL/GenBank/DDBJ databases">
        <title>Genome sequencing of Besnoitia besnoiti strain Bb-Ger1.</title>
        <authorList>
            <person name="Schares G."/>
            <person name="Venepally P."/>
            <person name="Lorenzi H.A."/>
        </authorList>
    </citation>
    <scope>NUCLEOTIDE SEQUENCE [LARGE SCALE GENOMIC DNA]</scope>
    <source>
        <strain evidence="11 12">Bb-Ger1</strain>
    </source>
</reference>
<sequence length="619" mass="66330">MMVNDMFYLGQSGDGPAMPQGASQHTEAQPAAAGRPPPLNEVPTPVGASYSSSAAAQAGAHRSSLAGQQGPHARITSRAVPWRSWIVTDWYVIDFVEPLPVPHAESASRRRLRSPEDQTHPNAEVAAGEPSSRRRHIYTGSGLSTWLPVPAGTSQRPSEQARSASTPQVVQTQPGLPSQPVVNSSPPLGFLIHPYSRPAEQETPRAVRLGNQPSVPVEGSPARSTTGSGFLYPAGNEEGATRNGLPGSRPVQATGGVGPHERPASAAPQTEQARDDIRGQSVHSGGSGVCSAAHPVHAGPVFCPPQPRPQVNVSGQSNATTSGGSAAQTQGTPTRIPEMLRAQPALFMPFSARERLAALRESLLLSQLRDADRRLGDNRVALDSVRELEEQLLQERDYLGRHATRVLHRYCTQRARTPFLSHARPETSVRRHSAPARALPDGTAPAPQGWWPYYSGAGWLRGRPQFHRAWYRSQATPEGAQPDGAPNAGLSERDLSRLPCAPWTMGATHAAEAEDRTASTGSTDEVATPASCREGGCAETPGRARNEYTEFCAICMEAYEEGAMVRFLPCLHAYHQACIDVWLSRSELCPICKQDVGHLLARQSAAVVELSAQPVAQTD</sequence>
<feature type="domain" description="RING-type" evidence="10">
    <location>
        <begin position="552"/>
        <end position="593"/>
    </location>
</feature>
<dbReference type="OrthoDB" id="1302410at2759"/>
<keyword evidence="7" id="KW-0862">Zinc</keyword>
<dbReference type="InterPro" id="IPR013083">
    <property type="entry name" value="Znf_RING/FYVE/PHD"/>
</dbReference>
<dbReference type="InterPro" id="IPR001841">
    <property type="entry name" value="Znf_RING"/>
</dbReference>
<dbReference type="PROSITE" id="PS50089">
    <property type="entry name" value="ZF_RING_2"/>
    <property type="match status" value="1"/>
</dbReference>
<feature type="region of interest" description="Disordered" evidence="9">
    <location>
        <begin position="423"/>
        <end position="443"/>
    </location>
</feature>
<evidence type="ECO:0000256" key="8">
    <source>
        <dbReference type="PROSITE-ProRule" id="PRU00175"/>
    </source>
</evidence>
<evidence type="ECO:0000256" key="3">
    <source>
        <dbReference type="ARBA" id="ARBA00022679"/>
    </source>
</evidence>
<keyword evidence="5 8" id="KW-0863">Zinc-finger</keyword>
<keyword evidence="3" id="KW-0808">Transferase</keyword>
<evidence type="ECO:0000256" key="7">
    <source>
        <dbReference type="ARBA" id="ARBA00022833"/>
    </source>
</evidence>
<comment type="caution">
    <text evidence="11">The sequence shown here is derived from an EMBL/GenBank/DDBJ whole genome shotgun (WGS) entry which is preliminary data.</text>
</comment>
<evidence type="ECO:0000259" key="10">
    <source>
        <dbReference type="PROSITE" id="PS50089"/>
    </source>
</evidence>
<feature type="compositionally biased region" description="Low complexity" evidence="9">
    <location>
        <begin position="48"/>
        <end position="66"/>
    </location>
</feature>
<comment type="catalytic activity">
    <reaction evidence="1">
        <text>S-ubiquitinyl-[E2 ubiquitin-conjugating enzyme]-L-cysteine + [acceptor protein]-L-lysine = [E2 ubiquitin-conjugating enzyme]-L-cysteine + N(6)-ubiquitinyl-[acceptor protein]-L-lysine.</text>
        <dbReference type="EC" id="2.3.2.27"/>
    </reaction>
</comment>
<evidence type="ECO:0000256" key="6">
    <source>
        <dbReference type="ARBA" id="ARBA00022786"/>
    </source>
</evidence>
<evidence type="ECO:0000313" key="11">
    <source>
        <dbReference type="EMBL" id="PFH36402.1"/>
    </source>
</evidence>
<dbReference type="KEGG" id="bbes:BESB_045940"/>
<dbReference type="CDD" id="cd16468">
    <property type="entry name" value="RING-H2_RNF11"/>
    <property type="match status" value="1"/>
</dbReference>
<accession>A0A2A9MLR0</accession>
<dbReference type="Gene3D" id="3.30.40.10">
    <property type="entry name" value="Zinc/RING finger domain, C3HC4 (zinc finger)"/>
    <property type="match status" value="1"/>
</dbReference>
<keyword evidence="4" id="KW-0479">Metal-binding</keyword>
<feature type="compositionally biased region" description="Polar residues" evidence="9">
    <location>
        <begin position="152"/>
        <end position="186"/>
    </location>
</feature>
<proteinExistence type="predicted"/>
<evidence type="ECO:0000256" key="5">
    <source>
        <dbReference type="ARBA" id="ARBA00022771"/>
    </source>
</evidence>
<dbReference type="PANTHER" id="PTHR22937">
    <property type="entry name" value="E3 UBIQUITIN-PROTEIN LIGASE RNF165"/>
    <property type="match status" value="1"/>
</dbReference>
<dbReference type="GeneID" id="40309524"/>
<dbReference type="Proteomes" id="UP000224006">
    <property type="component" value="Chromosome III"/>
</dbReference>
<dbReference type="PANTHER" id="PTHR22937:SF65">
    <property type="entry name" value="E3 UBIQUITIN-PROTEIN LIGASE ARK2C"/>
    <property type="match status" value="1"/>
</dbReference>
<organism evidence="11 12">
    <name type="scientific">Besnoitia besnoiti</name>
    <name type="common">Apicomplexan protozoan</name>
    <dbReference type="NCBI Taxonomy" id="94643"/>
    <lineage>
        <taxon>Eukaryota</taxon>
        <taxon>Sar</taxon>
        <taxon>Alveolata</taxon>
        <taxon>Apicomplexa</taxon>
        <taxon>Conoidasida</taxon>
        <taxon>Coccidia</taxon>
        <taxon>Eucoccidiorida</taxon>
        <taxon>Eimeriorina</taxon>
        <taxon>Sarcocystidae</taxon>
        <taxon>Besnoitia</taxon>
    </lineage>
</organism>
<protein>
    <recommendedName>
        <fullName evidence="2">RING-type E3 ubiquitin transferase</fullName>
        <ecNumber evidence="2">2.3.2.27</ecNumber>
    </recommendedName>
</protein>
<evidence type="ECO:0000256" key="2">
    <source>
        <dbReference type="ARBA" id="ARBA00012483"/>
    </source>
</evidence>